<feature type="transmembrane region" description="Helical" evidence="7">
    <location>
        <begin position="344"/>
        <end position="365"/>
    </location>
</feature>
<evidence type="ECO:0000256" key="8">
    <source>
        <dbReference type="SAM" id="MobiDB-lite"/>
    </source>
</evidence>
<dbReference type="SUPFAM" id="SSF103473">
    <property type="entry name" value="MFS general substrate transporter"/>
    <property type="match status" value="1"/>
</dbReference>
<dbReference type="InterPro" id="IPR036259">
    <property type="entry name" value="MFS_trans_sf"/>
</dbReference>
<feature type="compositionally biased region" description="Pro residues" evidence="8">
    <location>
        <begin position="240"/>
        <end position="250"/>
    </location>
</feature>
<organism evidence="9 10">
    <name type="scientific">Conoideocrella luteorostrata</name>
    <dbReference type="NCBI Taxonomy" id="1105319"/>
    <lineage>
        <taxon>Eukaryota</taxon>
        <taxon>Fungi</taxon>
        <taxon>Dikarya</taxon>
        <taxon>Ascomycota</taxon>
        <taxon>Pezizomycotina</taxon>
        <taxon>Sordariomycetes</taxon>
        <taxon>Hypocreomycetidae</taxon>
        <taxon>Hypocreales</taxon>
        <taxon>Clavicipitaceae</taxon>
        <taxon>Conoideocrella</taxon>
    </lineage>
</organism>
<evidence type="ECO:0000256" key="7">
    <source>
        <dbReference type="RuleBase" id="RU365065"/>
    </source>
</evidence>
<dbReference type="AlphaFoldDB" id="A0AAJ0CKR9"/>
<comment type="caution">
    <text evidence="7">Lacks conserved residue(s) required for the propagation of feature annotation.</text>
</comment>
<evidence type="ECO:0000313" key="10">
    <source>
        <dbReference type="Proteomes" id="UP001251528"/>
    </source>
</evidence>
<comment type="caution">
    <text evidence="9">The sequence shown here is derived from an EMBL/GenBank/DDBJ whole genome shotgun (WGS) entry which is preliminary data.</text>
</comment>
<evidence type="ECO:0000313" key="9">
    <source>
        <dbReference type="EMBL" id="KAK2593449.1"/>
    </source>
</evidence>
<dbReference type="PANTHER" id="PTHR11660:SF57">
    <property type="entry name" value="SOLUTE CARRIER FAMILY 40 MEMBER"/>
    <property type="match status" value="1"/>
</dbReference>
<evidence type="ECO:0000256" key="4">
    <source>
        <dbReference type="ARBA" id="ARBA00022692"/>
    </source>
</evidence>
<dbReference type="InterPro" id="IPR009716">
    <property type="entry name" value="Ferroportin-1"/>
</dbReference>
<dbReference type="GO" id="GO:0005381">
    <property type="term" value="F:iron ion transmembrane transporter activity"/>
    <property type="evidence" value="ECO:0007669"/>
    <property type="project" value="UniProtKB-UniRule"/>
</dbReference>
<reference evidence="9" key="1">
    <citation type="submission" date="2023-06" db="EMBL/GenBank/DDBJ databases">
        <title>Conoideocrella luteorostrata (Hypocreales: Clavicipitaceae), a potential biocontrol fungus for elongate hemlock scale in United States Christmas tree production areas.</title>
        <authorList>
            <person name="Barrett H."/>
            <person name="Lovett B."/>
            <person name="Macias A.M."/>
            <person name="Stajich J.E."/>
            <person name="Kasson M.T."/>
        </authorList>
    </citation>
    <scope>NUCLEOTIDE SEQUENCE</scope>
    <source>
        <strain evidence="9">ARSEF 14590</strain>
    </source>
</reference>
<protein>
    <recommendedName>
        <fullName evidence="7">Solute carrier family 40 member</fullName>
    </recommendedName>
</protein>
<comment type="similarity">
    <text evidence="2 7">Belongs to the ferroportin (FP) (TC 2.A.100) family. SLC40A subfamily.</text>
</comment>
<comment type="function">
    <text evidence="7">May be involved in iron transport and iron homeostasis.</text>
</comment>
<dbReference type="EMBL" id="JASWJB010000210">
    <property type="protein sequence ID" value="KAK2593449.1"/>
    <property type="molecule type" value="Genomic_DNA"/>
</dbReference>
<dbReference type="Proteomes" id="UP001251528">
    <property type="component" value="Unassembled WGS sequence"/>
</dbReference>
<feature type="transmembrane region" description="Helical" evidence="7">
    <location>
        <begin position="181"/>
        <end position="203"/>
    </location>
</feature>
<evidence type="ECO:0000256" key="6">
    <source>
        <dbReference type="ARBA" id="ARBA00023136"/>
    </source>
</evidence>
<dbReference type="PANTHER" id="PTHR11660">
    <property type="entry name" value="SOLUTE CARRIER FAMILY 40 MEMBER"/>
    <property type="match status" value="1"/>
</dbReference>
<proteinExistence type="inferred from homology"/>
<feature type="transmembrane region" description="Helical" evidence="7">
    <location>
        <begin position="371"/>
        <end position="392"/>
    </location>
</feature>
<sequence length="504" mass="55826">MDTDMDTDNEVTPSLSETHRTRTEYQLYVSHFLSMWNSRLFEFGAVLFLASIFPSTLSPMSIYALVRSAAAILLAHPIGKWIDSGNRLTVVRVSILGQRLAVAGSCGVFWIMERQIDGLNMHGVNGLFLVLVGLACVEKLCSTMNTIAVERDWVVVMTEGDEDWRRVINSKIRRIDLTCKLVGPLAISLVAMASNIIAIWAVLGMNIVSVLVEYICIERVYKSVSSLDRLSAGLDDETSPPAPLSPPSDEPPARASRLASTVSNILPISSFLFYFRHPAFLASFSLALLYLTVLSFSGQMITYLLSVGYTPLYVGIARTGSTVIELSATYAAPRLMGRIGPIRGGLWSLSWQMTCLAVGVCWYMVDMSNSWGNQVILATVLAVCVAFSRLGLWGYDLCAQIIVQDVRQTALHPVKIDLFINHRFSFLFFSRKLKLPTEDPSQQPKLHSKISLSCSLLRRRLSFPGQISSNGPCSSAWQRCICLVFYMPLSYTPGEGICSMRRLA</sequence>
<gene>
    <name evidence="9" type="ORF">QQS21_008822</name>
</gene>
<evidence type="ECO:0000256" key="2">
    <source>
        <dbReference type="ARBA" id="ARBA00006279"/>
    </source>
</evidence>
<keyword evidence="10" id="KW-1185">Reference proteome</keyword>
<keyword evidence="7" id="KW-0406">Ion transport</keyword>
<feature type="region of interest" description="Disordered" evidence="8">
    <location>
        <begin position="234"/>
        <end position="254"/>
    </location>
</feature>
<keyword evidence="6 7" id="KW-0472">Membrane</keyword>
<accession>A0AAJ0CKR9</accession>
<keyword evidence="5 7" id="KW-1133">Transmembrane helix</keyword>
<evidence type="ECO:0000256" key="1">
    <source>
        <dbReference type="ARBA" id="ARBA00004141"/>
    </source>
</evidence>
<feature type="transmembrane region" description="Helical" evidence="7">
    <location>
        <begin position="90"/>
        <end position="112"/>
    </location>
</feature>
<dbReference type="Pfam" id="PF06963">
    <property type="entry name" value="FPN1"/>
    <property type="match status" value="1"/>
</dbReference>
<evidence type="ECO:0000256" key="3">
    <source>
        <dbReference type="ARBA" id="ARBA00022448"/>
    </source>
</evidence>
<keyword evidence="4 7" id="KW-0812">Transmembrane</keyword>
<comment type="subcellular location">
    <subcellularLocation>
        <location evidence="1 7">Membrane</location>
        <topology evidence="1 7">Multi-pass membrane protein</topology>
    </subcellularLocation>
</comment>
<dbReference type="GO" id="GO:0016020">
    <property type="term" value="C:membrane"/>
    <property type="evidence" value="ECO:0007669"/>
    <property type="project" value="UniProtKB-SubCell"/>
</dbReference>
<keyword evidence="3 7" id="KW-0813">Transport</keyword>
<evidence type="ECO:0000256" key="5">
    <source>
        <dbReference type="ARBA" id="ARBA00022989"/>
    </source>
</evidence>
<name>A0AAJ0CKR9_9HYPO</name>